<evidence type="ECO:0000313" key="3">
    <source>
        <dbReference type="Proteomes" id="UP000626109"/>
    </source>
</evidence>
<feature type="compositionally biased region" description="Acidic residues" evidence="1">
    <location>
        <begin position="177"/>
        <end position="190"/>
    </location>
</feature>
<accession>A0A813LAG2</accession>
<feature type="non-terminal residue" evidence="2">
    <location>
        <position position="218"/>
    </location>
</feature>
<proteinExistence type="predicted"/>
<feature type="compositionally biased region" description="Low complexity" evidence="1">
    <location>
        <begin position="198"/>
        <end position="218"/>
    </location>
</feature>
<organism evidence="2 3">
    <name type="scientific">Polarella glacialis</name>
    <name type="common">Dinoflagellate</name>
    <dbReference type="NCBI Taxonomy" id="89957"/>
    <lineage>
        <taxon>Eukaryota</taxon>
        <taxon>Sar</taxon>
        <taxon>Alveolata</taxon>
        <taxon>Dinophyceae</taxon>
        <taxon>Suessiales</taxon>
        <taxon>Suessiaceae</taxon>
        <taxon>Polarella</taxon>
    </lineage>
</organism>
<reference evidence="2" key="1">
    <citation type="submission" date="2021-02" db="EMBL/GenBank/DDBJ databases">
        <authorList>
            <person name="Dougan E. K."/>
            <person name="Rhodes N."/>
            <person name="Thang M."/>
            <person name="Chan C."/>
        </authorList>
    </citation>
    <scope>NUCLEOTIDE SEQUENCE</scope>
</reference>
<comment type="caution">
    <text evidence="2">The sequence shown here is derived from an EMBL/GenBank/DDBJ whole genome shotgun (WGS) entry which is preliminary data.</text>
</comment>
<evidence type="ECO:0000256" key="1">
    <source>
        <dbReference type="SAM" id="MobiDB-lite"/>
    </source>
</evidence>
<dbReference type="Proteomes" id="UP000626109">
    <property type="component" value="Unassembled WGS sequence"/>
</dbReference>
<evidence type="ECO:0000313" key="2">
    <source>
        <dbReference type="EMBL" id="CAE8722918.1"/>
    </source>
</evidence>
<feature type="region of interest" description="Disordered" evidence="1">
    <location>
        <begin position="168"/>
        <end position="218"/>
    </location>
</feature>
<dbReference type="EMBL" id="CAJNNW010034500">
    <property type="protein sequence ID" value="CAE8722918.1"/>
    <property type="molecule type" value="Genomic_DNA"/>
</dbReference>
<dbReference type="AlphaFoldDB" id="A0A813LAG2"/>
<sequence>MSSVQGHSHGLKLTERSAFSHVDFGEDLDTLCSLEEDPSEILAASGKFSRSITSVTAKRKQQAAARTSKYFQNFNQAAAKSSWADLSQESEAELTFQQSPSALAEGLAEAGMAGNLLWDPIGSAPAAVELNQVQAKLQSLLQQAVIKPGAKASKDIYMDSTTKEFERWSHSTTATDFDLDECPSPDPWEEESGKYHQRGSFQSNRQSFQSRSFDASNA</sequence>
<protein>
    <submittedName>
        <fullName evidence="2">Uncharacterized protein</fullName>
    </submittedName>
</protein>
<name>A0A813LAG2_POLGL</name>
<gene>
    <name evidence="2" type="ORF">PGLA2088_LOCUS42830</name>
</gene>